<comment type="function">
    <text evidence="1">Specifically recognizes and binds N6-methyladenosine (m6A)-containing RNAs, and regulates mRNA stability. M6A is a modification present at internal sites of mRNAs and some non-coding RNAs and plays a role in mRNA stability and processing.</text>
</comment>
<dbReference type="Gene3D" id="3.10.590.10">
    <property type="entry name" value="ph1033 like domains"/>
    <property type="match status" value="1"/>
</dbReference>
<sequence length="677" mass="74244">MAAVAPSADQAAGLLQNLSLDSQGQPQSNLDEAAKKPPTSQMDTPNGNGGSNDRCVTPVLPDFMDPSLCYLPNTYPYYYGGYDGSCNDWDDYSRYMNQDGVEMSPALYADNASLMYHGFGYAPYAPYSPATSPVPPMPHDTHLFGHQQYQYSAPYFPPGTYTNPPPPEVSSAPAVQTPLSVDPSDAVSNANAKGPNIRPAYHNSTYTMPPYGKPAALPASGYQDPRFAFDGVRSPLPWLDGPVFADGHLRPLTNNSFPSSVSHANGPPPSSTTQNLCPHASVMTFHQPRPMTSMGATHGYINRMYPNKLYGQYTNGARAGLGFGNDGYDARINGRAWFAVDSKFKNKGRGNGYLGYGNENMDGLNELNRGPRAKGSKSIRSSAPVALAVRGQSNVSSGSQDEKANLNMIPDREQYNRPDFNEGYTEAKFFVIKSYSEDDVHKSIKYSVWSSTPNGNKKLDLAYKEAQQKSSGYPVFLFFSVNTSGQFVGLAEMVGPVDFQKNVEYWQQDKWNGNFPVKWHMVKDVPNSLLKNIILENNENKPVTNSRDTQEIKLEQGLQMLKIFKEHTSKTCILDDFGFYEVRQKTIQEKKAKQQQFHKQVWEGKNTGDKNKDGINGEQLSKSVEVALDLSKVSLSVHPSGEAKFSDAGLAKSLECAKISKLGVSENGAVDGVAKGC</sequence>
<proteinExistence type="inferred from homology"/>
<dbReference type="GO" id="GO:1990247">
    <property type="term" value="F:N6-methyladenosine-containing RNA reader activity"/>
    <property type="evidence" value="ECO:0007669"/>
    <property type="project" value="UniProtKB-UniRule"/>
</dbReference>
<gene>
    <name evidence="4" type="primary">LOC110682894</name>
</gene>
<comment type="similarity">
    <text evidence="1">Belongs to the YTHDF family.</text>
</comment>
<reference evidence="4" key="2">
    <citation type="submission" date="2021-03" db="UniProtKB">
        <authorList>
            <consortium name="EnsemblPlants"/>
        </authorList>
    </citation>
    <scope>IDENTIFICATION</scope>
</reference>
<feature type="compositionally biased region" description="Polar residues" evidence="2">
    <location>
        <begin position="16"/>
        <end position="30"/>
    </location>
</feature>
<protein>
    <recommendedName>
        <fullName evidence="1">YTH domain-containing family protein</fullName>
    </recommendedName>
</protein>
<dbReference type="RefSeq" id="XP_021714929.1">
    <property type="nucleotide sequence ID" value="XM_021859237.1"/>
</dbReference>
<dbReference type="AlphaFoldDB" id="A0A803N5M4"/>
<evidence type="ECO:0000256" key="2">
    <source>
        <dbReference type="SAM" id="MobiDB-lite"/>
    </source>
</evidence>
<dbReference type="OrthoDB" id="306690at2759"/>
<feature type="region of interest" description="Disordered" evidence="2">
    <location>
        <begin position="14"/>
        <end position="54"/>
    </location>
</feature>
<dbReference type="InterPro" id="IPR007275">
    <property type="entry name" value="YTH_domain"/>
</dbReference>
<dbReference type="PROSITE" id="PS50882">
    <property type="entry name" value="YTH"/>
    <property type="match status" value="1"/>
</dbReference>
<reference evidence="4" key="1">
    <citation type="journal article" date="2017" name="Nature">
        <title>The genome of Chenopodium quinoa.</title>
        <authorList>
            <person name="Jarvis D.E."/>
            <person name="Ho Y.S."/>
            <person name="Lightfoot D.J."/>
            <person name="Schmoeckel S.M."/>
            <person name="Li B."/>
            <person name="Borm T.J.A."/>
            <person name="Ohyanagi H."/>
            <person name="Mineta K."/>
            <person name="Michell C.T."/>
            <person name="Saber N."/>
            <person name="Kharbatia N.M."/>
            <person name="Rupper R.R."/>
            <person name="Sharp A.R."/>
            <person name="Dally N."/>
            <person name="Boughton B.A."/>
            <person name="Woo Y.H."/>
            <person name="Gao G."/>
            <person name="Schijlen E.G.W.M."/>
            <person name="Guo X."/>
            <person name="Momin A.A."/>
            <person name="Negrao S."/>
            <person name="Al-Babili S."/>
            <person name="Gehring C."/>
            <person name="Roessner U."/>
            <person name="Jung C."/>
            <person name="Murphy K."/>
            <person name="Arold S.T."/>
            <person name="Gojobori T."/>
            <person name="van der Linden C.G."/>
            <person name="van Loo E.N."/>
            <person name="Jellen E.N."/>
            <person name="Maughan P.J."/>
            <person name="Tester M."/>
        </authorList>
    </citation>
    <scope>NUCLEOTIDE SEQUENCE [LARGE SCALE GENOMIC DNA]</scope>
    <source>
        <strain evidence="4">cv. PI 614886</strain>
    </source>
</reference>
<dbReference type="SMR" id="A0A803N5M4"/>
<dbReference type="Proteomes" id="UP000596660">
    <property type="component" value="Unplaced"/>
</dbReference>
<dbReference type="GO" id="GO:0061157">
    <property type="term" value="P:mRNA destabilization"/>
    <property type="evidence" value="ECO:0007669"/>
    <property type="project" value="TreeGrafter"/>
</dbReference>
<dbReference type="GO" id="GO:0005737">
    <property type="term" value="C:cytoplasm"/>
    <property type="evidence" value="ECO:0007669"/>
    <property type="project" value="TreeGrafter"/>
</dbReference>
<dbReference type="GeneID" id="110682894"/>
<accession>A0A803N5M4</accession>
<feature type="region of interest" description="Disordered" evidence="2">
    <location>
        <begin position="161"/>
        <end position="201"/>
    </location>
</feature>
<dbReference type="Gramene" id="AUR62040897-RA">
    <property type="protein sequence ID" value="AUR62040897-RA:cds"/>
    <property type="gene ID" value="AUR62040897"/>
</dbReference>
<organism evidence="4 5">
    <name type="scientific">Chenopodium quinoa</name>
    <name type="common">Quinoa</name>
    <dbReference type="NCBI Taxonomy" id="63459"/>
    <lineage>
        <taxon>Eukaryota</taxon>
        <taxon>Viridiplantae</taxon>
        <taxon>Streptophyta</taxon>
        <taxon>Embryophyta</taxon>
        <taxon>Tracheophyta</taxon>
        <taxon>Spermatophyta</taxon>
        <taxon>Magnoliopsida</taxon>
        <taxon>eudicotyledons</taxon>
        <taxon>Gunneridae</taxon>
        <taxon>Pentapetalae</taxon>
        <taxon>Caryophyllales</taxon>
        <taxon>Chenopodiaceae</taxon>
        <taxon>Chenopodioideae</taxon>
        <taxon>Atripliceae</taxon>
        <taxon>Chenopodium</taxon>
    </lineage>
</organism>
<evidence type="ECO:0000259" key="3">
    <source>
        <dbReference type="PROSITE" id="PS50882"/>
    </source>
</evidence>
<evidence type="ECO:0000313" key="5">
    <source>
        <dbReference type="Proteomes" id="UP000596660"/>
    </source>
</evidence>
<evidence type="ECO:0000256" key="1">
    <source>
        <dbReference type="RuleBase" id="RU369095"/>
    </source>
</evidence>
<keyword evidence="5" id="KW-1185">Reference proteome</keyword>
<dbReference type="OMA" id="GYYSKMY"/>
<dbReference type="PANTHER" id="PTHR12357">
    <property type="entry name" value="YTH YT521-B HOMOLOGY DOMAIN-CONTAINING"/>
    <property type="match status" value="1"/>
</dbReference>
<dbReference type="InterPro" id="IPR045168">
    <property type="entry name" value="YTH_prot"/>
</dbReference>
<dbReference type="CDD" id="cd21134">
    <property type="entry name" value="YTH"/>
    <property type="match status" value="1"/>
</dbReference>
<dbReference type="PANTHER" id="PTHR12357:SF99">
    <property type="entry name" value="YTH DOMAIN-CONTAINING PROTEIN ECT2-RELATED"/>
    <property type="match status" value="1"/>
</dbReference>
<dbReference type="GO" id="GO:0003729">
    <property type="term" value="F:mRNA binding"/>
    <property type="evidence" value="ECO:0007669"/>
    <property type="project" value="UniProtKB-UniRule"/>
</dbReference>
<feature type="domain" description="YTH" evidence="3">
    <location>
        <begin position="427"/>
        <end position="564"/>
    </location>
</feature>
<dbReference type="KEGG" id="cqi:110682894"/>
<evidence type="ECO:0000313" key="4">
    <source>
        <dbReference type="EnsemblPlants" id="AUR62040897-RA:cds"/>
    </source>
</evidence>
<keyword evidence="1" id="KW-0694">RNA-binding</keyword>
<dbReference type="Pfam" id="PF04146">
    <property type="entry name" value="YTH"/>
    <property type="match status" value="1"/>
</dbReference>
<name>A0A803N5M4_CHEQI</name>
<dbReference type="EnsemblPlants" id="AUR62040897-RA">
    <property type="protein sequence ID" value="AUR62040897-RA:cds"/>
    <property type="gene ID" value="AUR62040897"/>
</dbReference>
<dbReference type="RefSeq" id="XP_021714928.1">
    <property type="nucleotide sequence ID" value="XM_021859236.1"/>
</dbReference>